<dbReference type="SUPFAM" id="SSF53649">
    <property type="entry name" value="Alkaline phosphatase-like"/>
    <property type="match status" value="1"/>
</dbReference>
<evidence type="ECO:0000256" key="1">
    <source>
        <dbReference type="ARBA" id="ARBA00008779"/>
    </source>
</evidence>
<dbReference type="Pfam" id="PF00884">
    <property type="entry name" value="Sulfatase"/>
    <property type="match status" value="1"/>
</dbReference>
<dbReference type="AlphaFoldDB" id="A0A5C5Y4V8"/>
<dbReference type="InterPro" id="IPR024607">
    <property type="entry name" value="Sulfatase_CS"/>
</dbReference>
<evidence type="ECO:0000256" key="4">
    <source>
        <dbReference type="ARBA" id="ARBA00023180"/>
    </source>
</evidence>
<dbReference type="Proteomes" id="UP000317238">
    <property type="component" value="Unassembled WGS sequence"/>
</dbReference>
<accession>A0A5C5Y4V8</accession>
<dbReference type="EMBL" id="SJPL01000001">
    <property type="protein sequence ID" value="TWT69335.1"/>
    <property type="molecule type" value="Genomic_DNA"/>
</dbReference>
<protein>
    <submittedName>
        <fullName evidence="7">Arylsulfatase</fullName>
        <ecNumber evidence="7">3.1.6.1</ecNumber>
    </submittedName>
</protein>
<dbReference type="Gene3D" id="3.40.720.10">
    <property type="entry name" value="Alkaline Phosphatase, subunit A"/>
    <property type="match status" value="1"/>
</dbReference>
<keyword evidence="4" id="KW-0325">Glycoprotein</keyword>
<dbReference type="InterPro" id="IPR017850">
    <property type="entry name" value="Alkaline_phosphatase_core_sf"/>
</dbReference>
<gene>
    <name evidence="7" type="ORF">Pan14r_16200</name>
</gene>
<sequence length="515" mass="58938">MTTTLRHAPRSPWGRCELLLVCGLMAAAILRGPSLQADDHSDPQRPNVLFILTDDQRYNALSCMGHPHLKTPHIDRLAGEGLLFKNHFCTTSLCSPSRASILSGLYAHTHGVSNNFTEYPADMVSFPMRLQQEGYETAYVGKWHMGEKNDNPRPGFDHFVTHKGQGQYFDTTFNFNGNDRRVVPGYYTHVVTEMATDWIGERDGDKPWMLMLGHKAPHSFYFPEPKYEDAFDSVDVQYPRTAFMLDDKPAWFKKRLDTWHGIYGPLFDWRKDFPDRSPEAVEDFANMVRAYWGTLLSVDDSVGVIYDFLKDRGELDNTLIIYTSDNGLLEGEHGMVDKRTGHEPSIRIPLVVRYPGLTPTDQPKVVEQLVSTIDFAPTILDVCDAKPLDHVHGQSWKQLAQGNDSDWRDSYYYEYNYEHQFPYTPNVRALRTDRWKYIRYPHGDGTPDRHMAELYDLQADPQESVNLINDPAHADTAVKLRAELDRLIKLHSDGKPDSMPIDQGIQSGLPEESIR</sequence>
<evidence type="ECO:0000259" key="6">
    <source>
        <dbReference type="Pfam" id="PF00884"/>
    </source>
</evidence>
<feature type="region of interest" description="Disordered" evidence="5">
    <location>
        <begin position="491"/>
        <end position="515"/>
    </location>
</feature>
<dbReference type="EC" id="3.1.6.1" evidence="7"/>
<feature type="domain" description="Sulfatase N-terminal" evidence="6">
    <location>
        <begin position="46"/>
        <end position="383"/>
    </location>
</feature>
<dbReference type="PROSITE" id="PS00149">
    <property type="entry name" value="SULFATASE_2"/>
    <property type="match status" value="1"/>
</dbReference>
<dbReference type="GO" id="GO:0004065">
    <property type="term" value="F:arylsulfatase activity"/>
    <property type="evidence" value="ECO:0007669"/>
    <property type="project" value="UniProtKB-EC"/>
</dbReference>
<evidence type="ECO:0000256" key="5">
    <source>
        <dbReference type="SAM" id="MobiDB-lite"/>
    </source>
</evidence>
<keyword evidence="8" id="KW-1185">Reference proteome</keyword>
<organism evidence="7 8">
    <name type="scientific">Crateriforma conspicua</name>
    <dbReference type="NCBI Taxonomy" id="2527996"/>
    <lineage>
        <taxon>Bacteria</taxon>
        <taxon>Pseudomonadati</taxon>
        <taxon>Planctomycetota</taxon>
        <taxon>Planctomycetia</taxon>
        <taxon>Planctomycetales</taxon>
        <taxon>Planctomycetaceae</taxon>
        <taxon>Crateriforma</taxon>
    </lineage>
</organism>
<evidence type="ECO:0000256" key="2">
    <source>
        <dbReference type="ARBA" id="ARBA00022729"/>
    </source>
</evidence>
<reference evidence="7 8" key="1">
    <citation type="submission" date="2019-02" db="EMBL/GenBank/DDBJ databases">
        <title>Deep-cultivation of Planctomycetes and their phenomic and genomic characterization uncovers novel biology.</title>
        <authorList>
            <person name="Wiegand S."/>
            <person name="Jogler M."/>
            <person name="Boedeker C."/>
            <person name="Pinto D."/>
            <person name="Vollmers J."/>
            <person name="Rivas-Marin E."/>
            <person name="Kohn T."/>
            <person name="Peeters S.H."/>
            <person name="Heuer A."/>
            <person name="Rast P."/>
            <person name="Oberbeckmann S."/>
            <person name="Bunk B."/>
            <person name="Jeske O."/>
            <person name="Meyerdierks A."/>
            <person name="Storesund J.E."/>
            <person name="Kallscheuer N."/>
            <person name="Luecker S."/>
            <person name="Lage O.M."/>
            <person name="Pohl T."/>
            <person name="Merkel B.J."/>
            <person name="Hornburger P."/>
            <person name="Mueller R.-W."/>
            <person name="Bruemmer F."/>
            <person name="Labrenz M."/>
            <person name="Spormann A.M."/>
            <person name="Op Den Camp H."/>
            <person name="Overmann J."/>
            <person name="Amann R."/>
            <person name="Jetten M.S.M."/>
            <person name="Mascher T."/>
            <person name="Medema M.H."/>
            <person name="Devos D.P."/>
            <person name="Kaster A.-K."/>
            <person name="Ovreas L."/>
            <person name="Rohde M."/>
            <person name="Galperin M.Y."/>
            <person name="Jogler C."/>
        </authorList>
    </citation>
    <scope>NUCLEOTIDE SEQUENCE [LARGE SCALE GENOMIC DNA]</scope>
    <source>
        <strain evidence="7 8">Pan14r</strain>
    </source>
</reference>
<evidence type="ECO:0000313" key="7">
    <source>
        <dbReference type="EMBL" id="TWT69335.1"/>
    </source>
</evidence>
<comment type="caution">
    <text evidence="7">The sequence shown here is derived from an EMBL/GenBank/DDBJ whole genome shotgun (WGS) entry which is preliminary data.</text>
</comment>
<dbReference type="PANTHER" id="PTHR43108">
    <property type="entry name" value="N-ACETYLGLUCOSAMINE-6-SULFATASE FAMILY MEMBER"/>
    <property type="match status" value="1"/>
</dbReference>
<name>A0A5C5Y4V8_9PLAN</name>
<proteinExistence type="inferred from homology"/>
<dbReference type="PANTHER" id="PTHR43108:SF8">
    <property type="entry name" value="SD21168P"/>
    <property type="match status" value="1"/>
</dbReference>
<comment type="similarity">
    <text evidence="1">Belongs to the sulfatase family.</text>
</comment>
<evidence type="ECO:0000256" key="3">
    <source>
        <dbReference type="ARBA" id="ARBA00022801"/>
    </source>
</evidence>
<evidence type="ECO:0000313" key="8">
    <source>
        <dbReference type="Proteomes" id="UP000317238"/>
    </source>
</evidence>
<keyword evidence="2" id="KW-0732">Signal</keyword>
<keyword evidence="3 7" id="KW-0378">Hydrolase</keyword>
<dbReference type="InterPro" id="IPR000917">
    <property type="entry name" value="Sulfatase_N"/>
</dbReference>
<dbReference type="CDD" id="cd16031">
    <property type="entry name" value="G6S_like"/>
    <property type="match status" value="1"/>
</dbReference>